<keyword evidence="2" id="KW-1185">Reference proteome</keyword>
<dbReference type="Proteomes" id="UP000317171">
    <property type="component" value="Chromosome"/>
</dbReference>
<dbReference type="EMBL" id="CP036269">
    <property type="protein sequence ID" value="QDT40140.1"/>
    <property type="molecule type" value="Genomic_DNA"/>
</dbReference>
<proteinExistence type="predicted"/>
<accession>A0A517R8C8</accession>
<dbReference type="KEGG" id="gaz:Pan241w_01930"/>
<evidence type="ECO:0000313" key="2">
    <source>
        <dbReference type="Proteomes" id="UP000317171"/>
    </source>
</evidence>
<dbReference type="AlphaFoldDB" id="A0A517R8C8"/>
<reference evidence="1 2" key="1">
    <citation type="submission" date="2019-02" db="EMBL/GenBank/DDBJ databases">
        <title>Deep-cultivation of Planctomycetes and their phenomic and genomic characterization uncovers novel biology.</title>
        <authorList>
            <person name="Wiegand S."/>
            <person name="Jogler M."/>
            <person name="Boedeker C."/>
            <person name="Pinto D."/>
            <person name="Vollmers J."/>
            <person name="Rivas-Marin E."/>
            <person name="Kohn T."/>
            <person name="Peeters S.H."/>
            <person name="Heuer A."/>
            <person name="Rast P."/>
            <person name="Oberbeckmann S."/>
            <person name="Bunk B."/>
            <person name="Jeske O."/>
            <person name="Meyerdierks A."/>
            <person name="Storesund J.E."/>
            <person name="Kallscheuer N."/>
            <person name="Luecker S."/>
            <person name="Lage O.M."/>
            <person name="Pohl T."/>
            <person name="Merkel B.J."/>
            <person name="Hornburger P."/>
            <person name="Mueller R.-W."/>
            <person name="Bruemmer F."/>
            <person name="Labrenz M."/>
            <person name="Spormann A.M."/>
            <person name="Op den Camp H."/>
            <person name="Overmann J."/>
            <person name="Amann R."/>
            <person name="Jetten M.S.M."/>
            <person name="Mascher T."/>
            <person name="Medema M.H."/>
            <person name="Devos D.P."/>
            <person name="Kaster A.-K."/>
            <person name="Ovreas L."/>
            <person name="Rohde M."/>
            <person name="Galperin M.Y."/>
            <person name="Jogler C."/>
        </authorList>
    </citation>
    <scope>NUCLEOTIDE SEQUENCE [LARGE SCALE GENOMIC DNA]</scope>
    <source>
        <strain evidence="1 2">Pan241w</strain>
    </source>
</reference>
<protein>
    <submittedName>
        <fullName evidence="1">Uncharacterized protein</fullName>
    </submittedName>
</protein>
<gene>
    <name evidence="1" type="ORF">Pan241w_01930</name>
</gene>
<name>A0A517R8C8_9PLAN</name>
<evidence type="ECO:0000313" key="1">
    <source>
        <dbReference type="EMBL" id="QDT40140.1"/>
    </source>
</evidence>
<organism evidence="1 2">
    <name type="scientific">Gimesia alba</name>
    <dbReference type="NCBI Taxonomy" id="2527973"/>
    <lineage>
        <taxon>Bacteria</taxon>
        <taxon>Pseudomonadati</taxon>
        <taxon>Planctomycetota</taxon>
        <taxon>Planctomycetia</taxon>
        <taxon>Planctomycetales</taxon>
        <taxon>Planctomycetaceae</taxon>
        <taxon>Gimesia</taxon>
    </lineage>
</organism>
<sequence>MKKFWIDPLNNAEKPSQAAAQAVIVNPQKFGISEQLTGESDTIMLFLDIDRQTFPECEGMVLLLKYQESRLHDVPFLS</sequence>